<dbReference type="Proteomes" id="UP000801864">
    <property type="component" value="Unassembled WGS sequence"/>
</dbReference>
<proteinExistence type="predicted"/>
<comment type="caution">
    <text evidence="2">The sequence shown here is derived from an EMBL/GenBank/DDBJ whole genome shotgun (WGS) entry which is preliminary data.</text>
</comment>
<sequence length="101" mass="10312">MAAASESGSESESEGPQVPDNVYCNSNSSQKFSSRVGSPDLPGCGVRASKCAERVRAGAAVFAPFPSPISHLPPTLILISPASADCLLPKAGLAHFDPGDQ</sequence>
<keyword evidence="3" id="KW-1185">Reference proteome</keyword>
<reference evidence="2 3" key="1">
    <citation type="submission" date="2018-06" db="EMBL/GenBank/DDBJ databases">
        <title>Genome analysis of cellulolytic fungus Trichoderma lentiforme CFAM-422.</title>
        <authorList>
            <person name="Steindorff A.S."/>
            <person name="Formighieri E.F."/>
            <person name="Midorikawa G.E.O."/>
            <person name="Tamietti M.S."/>
            <person name="Ramos E.Z."/>
            <person name="Silva A.S."/>
            <person name="Bon E.P.S."/>
            <person name="Mendes T.D."/>
            <person name="Damaso M.C.T."/>
            <person name="Favaro L.C.L."/>
        </authorList>
    </citation>
    <scope>NUCLEOTIDE SEQUENCE [LARGE SCALE GENOMIC DNA]</scope>
    <source>
        <strain evidence="2 3">CFAM-422</strain>
    </source>
</reference>
<protein>
    <submittedName>
        <fullName evidence="2">Uncharacterized protein</fullName>
    </submittedName>
</protein>
<evidence type="ECO:0000313" key="3">
    <source>
        <dbReference type="Proteomes" id="UP000801864"/>
    </source>
</evidence>
<accession>A0A9P4XEI4</accession>
<dbReference type="AlphaFoldDB" id="A0A9P4XEI4"/>
<evidence type="ECO:0000256" key="1">
    <source>
        <dbReference type="SAM" id="MobiDB-lite"/>
    </source>
</evidence>
<gene>
    <name evidence="2" type="ORF">CFAM422_007229</name>
</gene>
<organism evidence="2 3">
    <name type="scientific">Trichoderma lentiforme</name>
    <dbReference type="NCBI Taxonomy" id="1567552"/>
    <lineage>
        <taxon>Eukaryota</taxon>
        <taxon>Fungi</taxon>
        <taxon>Dikarya</taxon>
        <taxon>Ascomycota</taxon>
        <taxon>Pezizomycotina</taxon>
        <taxon>Sordariomycetes</taxon>
        <taxon>Hypocreomycetidae</taxon>
        <taxon>Hypocreales</taxon>
        <taxon>Hypocreaceae</taxon>
        <taxon>Trichoderma</taxon>
    </lineage>
</organism>
<dbReference type="EMBL" id="QLNT01000012">
    <property type="protein sequence ID" value="KAF3069511.1"/>
    <property type="molecule type" value="Genomic_DNA"/>
</dbReference>
<name>A0A9P4XEI4_9HYPO</name>
<feature type="compositionally biased region" description="Low complexity" evidence="1">
    <location>
        <begin position="1"/>
        <end position="10"/>
    </location>
</feature>
<feature type="region of interest" description="Disordered" evidence="1">
    <location>
        <begin position="1"/>
        <end position="43"/>
    </location>
</feature>
<evidence type="ECO:0000313" key="2">
    <source>
        <dbReference type="EMBL" id="KAF3069511.1"/>
    </source>
</evidence>
<feature type="compositionally biased region" description="Polar residues" evidence="1">
    <location>
        <begin position="23"/>
        <end position="36"/>
    </location>
</feature>